<organism evidence="5 6">
    <name type="scientific">Cohnella phaseoli</name>
    <dbReference type="NCBI Taxonomy" id="456490"/>
    <lineage>
        <taxon>Bacteria</taxon>
        <taxon>Bacillati</taxon>
        <taxon>Bacillota</taxon>
        <taxon>Bacilli</taxon>
        <taxon>Bacillales</taxon>
        <taxon>Paenibacillaceae</taxon>
        <taxon>Cohnella</taxon>
    </lineage>
</organism>
<evidence type="ECO:0000313" key="6">
    <source>
        <dbReference type="Proteomes" id="UP000256977"/>
    </source>
</evidence>
<dbReference type="Pfam" id="PF02311">
    <property type="entry name" value="AraC_binding"/>
    <property type="match status" value="1"/>
</dbReference>
<dbReference type="CDD" id="cd02208">
    <property type="entry name" value="cupin_RmlC-like"/>
    <property type="match status" value="1"/>
</dbReference>
<dbReference type="AlphaFoldDB" id="A0A3D9ISA3"/>
<name>A0A3D9ISA3_9BACL</name>
<keyword evidence="1" id="KW-0805">Transcription regulation</keyword>
<evidence type="ECO:0000256" key="3">
    <source>
        <dbReference type="ARBA" id="ARBA00023163"/>
    </source>
</evidence>
<comment type="caution">
    <text evidence="5">The sequence shown here is derived from an EMBL/GenBank/DDBJ whole genome shotgun (WGS) entry which is preliminary data.</text>
</comment>
<gene>
    <name evidence="5" type="ORF">DFP98_122121</name>
</gene>
<keyword evidence="3" id="KW-0804">Transcription</keyword>
<proteinExistence type="predicted"/>
<feature type="domain" description="HTH araC/xylS-type" evidence="4">
    <location>
        <begin position="197"/>
        <end position="295"/>
    </location>
</feature>
<dbReference type="InterPro" id="IPR003313">
    <property type="entry name" value="AraC-bd"/>
</dbReference>
<dbReference type="PROSITE" id="PS01124">
    <property type="entry name" value="HTH_ARAC_FAMILY_2"/>
    <property type="match status" value="1"/>
</dbReference>
<dbReference type="OrthoDB" id="1975977at2"/>
<evidence type="ECO:0000313" key="5">
    <source>
        <dbReference type="EMBL" id="RED64568.1"/>
    </source>
</evidence>
<dbReference type="PRINTS" id="PR00032">
    <property type="entry name" value="HTHARAC"/>
</dbReference>
<protein>
    <submittedName>
        <fullName evidence="5">AraC family transcriptional regulator</fullName>
    </submittedName>
</protein>
<dbReference type="PANTHER" id="PTHR43280:SF28">
    <property type="entry name" value="HTH-TYPE TRANSCRIPTIONAL ACTIVATOR RHAS"/>
    <property type="match status" value="1"/>
</dbReference>
<keyword evidence="2" id="KW-0238">DNA-binding</keyword>
<dbReference type="SUPFAM" id="SSF51215">
    <property type="entry name" value="Regulatory protein AraC"/>
    <property type="match status" value="1"/>
</dbReference>
<dbReference type="PANTHER" id="PTHR43280">
    <property type="entry name" value="ARAC-FAMILY TRANSCRIPTIONAL REGULATOR"/>
    <property type="match status" value="1"/>
</dbReference>
<evidence type="ECO:0000256" key="2">
    <source>
        <dbReference type="ARBA" id="ARBA00023125"/>
    </source>
</evidence>
<dbReference type="RefSeq" id="WP_116063295.1">
    <property type="nucleotide sequence ID" value="NZ_QRDZ01000022.1"/>
</dbReference>
<dbReference type="InterPro" id="IPR014710">
    <property type="entry name" value="RmlC-like_jellyroll"/>
</dbReference>
<sequence>METDIRIASMTHTLQIVGCHFGVRQPFWSYPRHHHHLFELLYCWDGEITLSTEDYEFTLEAGDLLLLKPGVKHYMHNNSAQTYSFFNTHFNIDDKELRDHLSANSYEHLKKSAIQQTRLPACLQELEALLQNELQNSAHRSWEEGTISLHLAGLNKLLFQSHVLLMIKEVAVLLDSRRHGGRGLDRHSSTTEVDLAHAVESMIQNNMYTDIKIEEIANYLNLSRSQCYKVFTKVYGMSPRQYLTQLMLNQAKRHLLDNELTIEEIAEKLGFSSISHFSRQFKRWTGVSPSQYRPRIHLGQPSSDYK</sequence>
<dbReference type="SUPFAM" id="SSF46689">
    <property type="entry name" value="Homeodomain-like"/>
    <property type="match status" value="2"/>
</dbReference>
<dbReference type="InterPro" id="IPR037923">
    <property type="entry name" value="HTH-like"/>
</dbReference>
<accession>A0A3D9ISA3</accession>
<evidence type="ECO:0000256" key="1">
    <source>
        <dbReference type="ARBA" id="ARBA00023015"/>
    </source>
</evidence>
<dbReference type="Gene3D" id="1.10.10.60">
    <property type="entry name" value="Homeodomain-like"/>
    <property type="match status" value="2"/>
</dbReference>
<keyword evidence="6" id="KW-1185">Reference proteome</keyword>
<reference evidence="5 6" key="1">
    <citation type="submission" date="2018-07" db="EMBL/GenBank/DDBJ databases">
        <title>Genomic Encyclopedia of Type Strains, Phase III (KMG-III): the genomes of soil and plant-associated and newly described type strains.</title>
        <authorList>
            <person name="Whitman W."/>
        </authorList>
    </citation>
    <scope>NUCLEOTIDE SEQUENCE [LARGE SCALE GENOMIC DNA]</scope>
    <source>
        <strain evidence="5 6">CECT 7287</strain>
    </source>
</reference>
<dbReference type="InterPro" id="IPR009057">
    <property type="entry name" value="Homeodomain-like_sf"/>
</dbReference>
<dbReference type="InterPro" id="IPR020449">
    <property type="entry name" value="Tscrpt_reg_AraC-type_HTH"/>
</dbReference>
<dbReference type="GO" id="GO:0043565">
    <property type="term" value="F:sequence-specific DNA binding"/>
    <property type="evidence" value="ECO:0007669"/>
    <property type="project" value="InterPro"/>
</dbReference>
<dbReference type="EMBL" id="QRDZ01000022">
    <property type="protein sequence ID" value="RED64568.1"/>
    <property type="molecule type" value="Genomic_DNA"/>
</dbReference>
<dbReference type="Gene3D" id="2.60.120.10">
    <property type="entry name" value="Jelly Rolls"/>
    <property type="match status" value="1"/>
</dbReference>
<dbReference type="SMART" id="SM00342">
    <property type="entry name" value="HTH_ARAC"/>
    <property type="match status" value="1"/>
</dbReference>
<evidence type="ECO:0000259" key="4">
    <source>
        <dbReference type="PROSITE" id="PS01124"/>
    </source>
</evidence>
<dbReference type="Proteomes" id="UP000256977">
    <property type="component" value="Unassembled WGS sequence"/>
</dbReference>
<dbReference type="InterPro" id="IPR018060">
    <property type="entry name" value="HTH_AraC"/>
</dbReference>
<dbReference type="GO" id="GO:0003700">
    <property type="term" value="F:DNA-binding transcription factor activity"/>
    <property type="evidence" value="ECO:0007669"/>
    <property type="project" value="InterPro"/>
</dbReference>
<dbReference type="Pfam" id="PF12833">
    <property type="entry name" value="HTH_18"/>
    <property type="match status" value="1"/>
</dbReference>